<evidence type="ECO:0000256" key="1">
    <source>
        <dbReference type="SAM" id="SignalP"/>
    </source>
</evidence>
<dbReference type="Pfam" id="PF01841">
    <property type="entry name" value="Transglut_core"/>
    <property type="match status" value="1"/>
</dbReference>
<keyword evidence="4" id="KW-1185">Reference proteome</keyword>
<feature type="signal peptide" evidence="1">
    <location>
        <begin position="1"/>
        <end position="20"/>
    </location>
</feature>
<reference evidence="3 4" key="1">
    <citation type="journal article" date="2023" name="Int. J. Syst. Evol. Microbiol.">
        <title>Winogradskyella bathintestinalis sp. nov., isolated from the intestine of the deep-sea loosejaw dragonfish, Malacosteus niger.</title>
        <authorList>
            <person name="Uniacke-Lowe S."/>
            <person name="Johnson C.N."/>
            <person name="Stanton C."/>
            <person name="Hill C."/>
            <person name="Ross P."/>
        </authorList>
    </citation>
    <scope>NUCLEOTIDE SEQUENCE [LARGE SCALE GENOMIC DNA]</scope>
    <source>
        <strain evidence="3 4">APC 3343</strain>
    </source>
</reference>
<evidence type="ECO:0000259" key="2">
    <source>
        <dbReference type="SMART" id="SM00460"/>
    </source>
</evidence>
<dbReference type="Gene3D" id="3.10.620.30">
    <property type="match status" value="1"/>
</dbReference>
<dbReference type="Proteomes" id="UP001231197">
    <property type="component" value="Unassembled WGS sequence"/>
</dbReference>
<dbReference type="InterPro" id="IPR038765">
    <property type="entry name" value="Papain-like_cys_pep_sf"/>
</dbReference>
<dbReference type="SUPFAM" id="SSF54001">
    <property type="entry name" value="Cysteine proteinases"/>
    <property type="match status" value="1"/>
</dbReference>
<comment type="caution">
    <text evidence="3">The sequence shown here is derived from an EMBL/GenBank/DDBJ whole genome shotgun (WGS) entry which is preliminary data.</text>
</comment>
<keyword evidence="1" id="KW-0732">Signal</keyword>
<sequence length="335" mass="38978">MKNRLSFLLIFILTICNAQVSDFKTIDFTKADNIAKLNKDGSLENLPVLVHKLTSKLTTDVEKFRAIYTWVCTNIRGDYKQQNKVKKSRENFKNDSIGYLIWNSEFKKTVFKKLLNQKKTICTGYAYLIKEMCFIANIESVIIDGYGRSFETNVEKLESANHSWNAVKLNNKWYLCDATWSSGYMINGQLFIQEYNDGYFLTDPILFAKNHFPIQKKWFLNDDQIKAKFRAEPIVYGETFSQKTIPISPKKLVTTINKNEEINFKFKYLKSINTDEISLIQISGADKKPYKIYDLKNENGIISFKCKFKSNGFYDVHLNIKNDIVATYTIEVIKT</sequence>
<protein>
    <submittedName>
        <fullName evidence="3">Transglutaminase domain-containing protein</fullName>
    </submittedName>
</protein>
<dbReference type="SMART" id="SM00460">
    <property type="entry name" value="TGc"/>
    <property type="match status" value="1"/>
</dbReference>
<dbReference type="InterPro" id="IPR002931">
    <property type="entry name" value="Transglutaminase-like"/>
</dbReference>
<accession>A0ABT7ZU54</accession>
<gene>
    <name evidence="3" type="ORF">QMA06_07295</name>
</gene>
<name>A0ABT7ZU54_9FLAO</name>
<dbReference type="InterPro" id="IPR052557">
    <property type="entry name" value="CAP/Cytokinesis_protein"/>
</dbReference>
<proteinExistence type="predicted"/>
<dbReference type="PANTHER" id="PTHR46333:SF2">
    <property type="entry name" value="CYTOKINESIS PROTEIN 3"/>
    <property type="match status" value="1"/>
</dbReference>
<feature type="chain" id="PRO_5045998402" evidence="1">
    <location>
        <begin position="21"/>
        <end position="335"/>
    </location>
</feature>
<dbReference type="RefSeq" id="WP_290206211.1">
    <property type="nucleotide sequence ID" value="NZ_JASDDK010000002.1"/>
</dbReference>
<organism evidence="3 4">
    <name type="scientific">Winogradskyella bathintestinalis</name>
    <dbReference type="NCBI Taxonomy" id="3035208"/>
    <lineage>
        <taxon>Bacteria</taxon>
        <taxon>Pseudomonadati</taxon>
        <taxon>Bacteroidota</taxon>
        <taxon>Flavobacteriia</taxon>
        <taxon>Flavobacteriales</taxon>
        <taxon>Flavobacteriaceae</taxon>
        <taxon>Winogradskyella</taxon>
    </lineage>
</organism>
<evidence type="ECO:0000313" key="4">
    <source>
        <dbReference type="Proteomes" id="UP001231197"/>
    </source>
</evidence>
<evidence type="ECO:0000313" key="3">
    <source>
        <dbReference type="EMBL" id="MDN3492520.1"/>
    </source>
</evidence>
<feature type="domain" description="Transglutaminase-like" evidence="2">
    <location>
        <begin position="114"/>
        <end position="180"/>
    </location>
</feature>
<dbReference type="PANTHER" id="PTHR46333">
    <property type="entry name" value="CYTOKINESIS PROTEIN 3"/>
    <property type="match status" value="1"/>
</dbReference>
<dbReference type="EMBL" id="JASDDK010000002">
    <property type="protein sequence ID" value="MDN3492520.1"/>
    <property type="molecule type" value="Genomic_DNA"/>
</dbReference>